<reference evidence="2 3" key="1">
    <citation type="journal article" date="2019" name="Mol. Biol. Evol.">
        <title>Blast fungal genomes show frequent chromosomal changes, gene gains and losses, and effector gene turnover.</title>
        <authorList>
            <person name="Gomez Luciano L.B."/>
            <person name="Jason Tsai I."/>
            <person name="Chuma I."/>
            <person name="Tosa Y."/>
            <person name="Chen Y.H."/>
            <person name="Li J.Y."/>
            <person name="Li M.Y."/>
            <person name="Jade Lu M.Y."/>
            <person name="Nakayashiki H."/>
            <person name="Li W.H."/>
        </authorList>
    </citation>
    <scope>NUCLEOTIDE SEQUENCE [LARGE SCALE GENOMIC DNA]</scope>
    <source>
        <strain evidence="2">MZ5-1-6</strain>
    </source>
</reference>
<accession>A0A4P7N4Q3</accession>
<keyword evidence="1" id="KW-0732">Signal</keyword>
<dbReference type="SUPFAM" id="SSF56399">
    <property type="entry name" value="ADP-ribosylation"/>
    <property type="match status" value="1"/>
</dbReference>
<evidence type="ECO:0000313" key="3">
    <source>
        <dbReference type="Proteomes" id="UP000294847"/>
    </source>
</evidence>
<sequence length="171" mass="19511">MLSKLFLSAIVIMTWLSGAVTASFRNRPLKASLFRADIRNPHDIETHDGFTLPYAEKNPNQQIVWGTSKDAVVALYRNQHPDQTFFLYYVDIEKFKIRDKWLHYEAAVRASGSAENNVGHLPSVKATAMDAATKVPMPWQSLKGYQTVEPEQAPSGWVENKAWRKTKYQNL</sequence>
<proteinExistence type="predicted"/>
<organism evidence="2 3">
    <name type="scientific">Pyricularia oryzae</name>
    <name type="common">Rice blast fungus</name>
    <name type="synonym">Magnaporthe oryzae</name>
    <dbReference type="NCBI Taxonomy" id="318829"/>
    <lineage>
        <taxon>Eukaryota</taxon>
        <taxon>Fungi</taxon>
        <taxon>Dikarya</taxon>
        <taxon>Ascomycota</taxon>
        <taxon>Pezizomycotina</taxon>
        <taxon>Sordariomycetes</taxon>
        <taxon>Sordariomycetidae</taxon>
        <taxon>Magnaporthales</taxon>
        <taxon>Pyriculariaceae</taxon>
        <taxon>Pyricularia</taxon>
    </lineage>
</organism>
<dbReference type="Proteomes" id="UP000294847">
    <property type="component" value="Chromosome 1"/>
</dbReference>
<gene>
    <name evidence="2" type="ORF">PoMZ_10653</name>
</gene>
<protein>
    <recommendedName>
        <fullName evidence="4">Cholera enterotoxin subunit A2</fullName>
    </recommendedName>
</protein>
<evidence type="ECO:0000256" key="1">
    <source>
        <dbReference type="SAM" id="SignalP"/>
    </source>
</evidence>
<evidence type="ECO:0000313" key="2">
    <source>
        <dbReference type="EMBL" id="QBZ54940.1"/>
    </source>
</evidence>
<name>A0A4P7N4Q3_PYROR</name>
<evidence type="ECO:0008006" key="4">
    <source>
        <dbReference type="Google" id="ProtNLM"/>
    </source>
</evidence>
<dbReference type="AlphaFoldDB" id="A0A4P7N4Q3"/>
<feature type="signal peptide" evidence="1">
    <location>
        <begin position="1"/>
        <end position="22"/>
    </location>
</feature>
<dbReference type="EMBL" id="CP034204">
    <property type="protein sequence ID" value="QBZ54940.1"/>
    <property type="molecule type" value="Genomic_DNA"/>
</dbReference>
<feature type="chain" id="PRO_5020878949" description="Cholera enterotoxin subunit A2" evidence="1">
    <location>
        <begin position="23"/>
        <end position="171"/>
    </location>
</feature>